<reference evidence="2 3" key="1">
    <citation type="submission" date="2022-10" db="EMBL/GenBank/DDBJ databases">
        <title>The complete genomes of actinobacterial strains from the NBC collection.</title>
        <authorList>
            <person name="Joergensen T.S."/>
            <person name="Alvarez Arevalo M."/>
            <person name="Sterndorff E.B."/>
            <person name="Faurdal D."/>
            <person name="Vuksanovic O."/>
            <person name="Mourched A.-S."/>
            <person name="Charusanti P."/>
            <person name="Shaw S."/>
            <person name="Blin K."/>
            <person name="Weber T."/>
        </authorList>
    </citation>
    <scope>NUCLEOTIDE SEQUENCE [LARGE SCALE GENOMIC DNA]</scope>
    <source>
        <strain evidence="2 3">NBC_01247</strain>
    </source>
</reference>
<evidence type="ECO:0000313" key="3">
    <source>
        <dbReference type="Proteomes" id="UP001432014"/>
    </source>
</evidence>
<organism evidence="2 3">
    <name type="scientific">Kitasatospora herbaricolor</name>
    <dbReference type="NCBI Taxonomy" id="68217"/>
    <lineage>
        <taxon>Bacteria</taxon>
        <taxon>Bacillati</taxon>
        <taxon>Actinomycetota</taxon>
        <taxon>Actinomycetes</taxon>
        <taxon>Kitasatosporales</taxon>
        <taxon>Streptomycetaceae</taxon>
        <taxon>Kitasatospora</taxon>
    </lineage>
</organism>
<evidence type="ECO:0000256" key="1">
    <source>
        <dbReference type="SAM" id="MobiDB-lite"/>
    </source>
</evidence>
<keyword evidence="3" id="KW-1185">Reference proteome</keyword>
<dbReference type="RefSeq" id="WP_329493522.1">
    <property type="nucleotide sequence ID" value="NZ_CP108460.1"/>
</dbReference>
<accession>A0ABZ1WHM5</accession>
<feature type="region of interest" description="Disordered" evidence="1">
    <location>
        <begin position="75"/>
        <end position="113"/>
    </location>
</feature>
<proteinExistence type="predicted"/>
<name>A0ABZ1WHM5_9ACTN</name>
<gene>
    <name evidence="2" type="ORF">OG469_35780</name>
</gene>
<dbReference type="Proteomes" id="UP001432014">
    <property type="component" value="Chromosome"/>
</dbReference>
<evidence type="ECO:0000313" key="2">
    <source>
        <dbReference type="EMBL" id="WUS60381.1"/>
    </source>
</evidence>
<protein>
    <submittedName>
        <fullName evidence="2">Uncharacterized protein</fullName>
    </submittedName>
</protein>
<sequence length="113" mass="11820">MRLNAPLQPANEGRLQGVEPAVVGPFGCSAPYVAEKARDPGAPVVLSVLKRIESPVERLDHQVLRVSSMPAQRQRAAESGVTVPPHQLLGCGPYGGDGQEPAELGVGKGDDDC</sequence>
<dbReference type="EMBL" id="CP108482">
    <property type="protein sequence ID" value="WUS60381.1"/>
    <property type="molecule type" value="Genomic_DNA"/>
</dbReference>